<sequence length="369" mass="40517">MDFSHRKRGVYAAIFLFALSLGGWKLMGVFELIPFGPFSERFFWVFLVLLQAVIFGAVFQPLTKNKFPKGNDPDVVKEPKLFLKDYETMAGYYPIVALLGLLGGILLWPFFSTSSVFEIHSAHFWWAAIGTGILNTFLFYFLTKAFRYGDLSLVSATWAVSPLFVLPISFLIFELIGDATPLTNPSVSTFGFLGIMLTVGAVLVNVFVERHSGPVSGAPAGDWFANHPVLSGLFGMLFATVALNFDKVAADSANPFLSIFIAMSVVSFLTISMTVLLGSWGRLFYIIKRYWRSFLIVGGVYGITVLLAYVTLFGENVNYQGALKRSSAIFGTLYGIYVLGEGINGKAKMSRILVALSVVAGVLLIAIWG</sequence>
<feature type="transmembrane region" description="Helical" evidence="1">
    <location>
        <begin position="90"/>
        <end position="111"/>
    </location>
</feature>
<feature type="transmembrane region" description="Helical" evidence="1">
    <location>
        <begin position="188"/>
        <end position="208"/>
    </location>
</feature>
<feature type="transmembrane region" description="Helical" evidence="1">
    <location>
        <begin position="123"/>
        <end position="142"/>
    </location>
</feature>
<feature type="transmembrane region" description="Helical" evidence="1">
    <location>
        <begin position="290"/>
        <end position="310"/>
    </location>
</feature>
<comment type="caution">
    <text evidence="2">The sequence shown here is derived from an EMBL/GenBank/DDBJ whole genome shotgun (WGS) entry which is preliminary data.</text>
</comment>
<keyword evidence="1" id="KW-0812">Transmembrane</keyword>
<dbReference type="AlphaFoldDB" id="A0A1F6C199"/>
<reference evidence="2 3" key="1">
    <citation type="journal article" date="2016" name="Nat. Commun.">
        <title>Thousands of microbial genomes shed light on interconnected biogeochemical processes in an aquifer system.</title>
        <authorList>
            <person name="Anantharaman K."/>
            <person name="Brown C.T."/>
            <person name="Hug L.A."/>
            <person name="Sharon I."/>
            <person name="Castelle C.J."/>
            <person name="Probst A.J."/>
            <person name="Thomas B.C."/>
            <person name="Singh A."/>
            <person name="Wilkins M.J."/>
            <person name="Karaoz U."/>
            <person name="Brodie E.L."/>
            <person name="Williams K.H."/>
            <person name="Hubbard S.S."/>
            <person name="Banfield J.F."/>
        </authorList>
    </citation>
    <scope>NUCLEOTIDE SEQUENCE [LARGE SCALE GENOMIC DNA]</scope>
</reference>
<evidence type="ECO:0000313" key="3">
    <source>
        <dbReference type="Proteomes" id="UP000178249"/>
    </source>
</evidence>
<keyword evidence="1" id="KW-0472">Membrane</keyword>
<gene>
    <name evidence="2" type="ORF">A2841_00265</name>
</gene>
<proteinExistence type="predicted"/>
<organism evidence="2 3">
    <name type="scientific">Candidatus Kaiserbacteria bacterium RIFCSPHIGHO2_01_FULL_48_10</name>
    <dbReference type="NCBI Taxonomy" id="1798476"/>
    <lineage>
        <taxon>Bacteria</taxon>
        <taxon>Candidatus Kaiseribacteriota</taxon>
    </lineage>
</organism>
<evidence type="ECO:0000313" key="2">
    <source>
        <dbReference type="EMBL" id="OGG42975.1"/>
    </source>
</evidence>
<name>A0A1F6C199_9BACT</name>
<feature type="transmembrane region" description="Helical" evidence="1">
    <location>
        <begin position="229"/>
        <end position="245"/>
    </location>
</feature>
<evidence type="ECO:0008006" key="4">
    <source>
        <dbReference type="Google" id="ProtNLM"/>
    </source>
</evidence>
<dbReference type="EMBL" id="MFKP01000060">
    <property type="protein sequence ID" value="OGG42975.1"/>
    <property type="molecule type" value="Genomic_DNA"/>
</dbReference>
<evidence type="ECO:0000256" key="1">
    <source>
        <dbReference type="SAM" id="Phobius"/>
    </source>
</evidence>
<feature type="transmembrane region" description="Helical" evidence="1">
    <location>
        <begin position="352"/>
        <end position="368"/>
    </location>
</feature>
<accession>A0A1F6C199</accession>
<feature type="transmembrane region" description="Helical" evidence="1">
    <location>
        <begin position="322"/>
        <end position="340"/>
    </location>
</feature>
<feature type="transmembrane region" description="Helical" evidence="1">
    <location>
        <begin position="42"/>
        <end position="59"/>
    </location>
</feature>
<feature type="transmembrane region" description="Helical" evidence="1">
    <location>
        <begin position="9"/>
        <end position="30"/>
    </location>
</feature>
<protein>
    <recommendedName>
        <fullName evidence="4">EamA domain-containing protein</fullName>
    </recommendedName>
</protein>
<feature type="transmembrane region" description="Helical" evidence="1">
    <location>
        <begin position="257"/>
        <end position="278"/>
    </location>
</feature>
<dbReference type="Proteomes" id="UP000178249">
    <property type="component" value="Unassembled WGS sequence"/>
</dbReference>
<keyword evidence="1" id="KW-1133">Transmembrane helix</keyword>
<feature type="transmembrane region" description="Helical" evidence="1">
    <location>
        <begin position="154"/>
        <end position="176"/>
    </location>
</feature>